<evidence type="ECO:0000313" key="1">
    <source>
        <dbReference type="EMBL" id="CAB4156583.1"/>
    </source>
</evidence>
<protein>
    <submittedName>
        <fullName evidence="1">Uncharacterized protein</fullName>
    </submittedName>
</protein>
<gene>
    <name evidence="1" type="ORF">UFOVP665_79</name>
</gene>
<organism evidence="1">
    <name type="scientific">uncultured Caudovirales phage</name>
    <dbReference type="NCBI Taxonomy" id="2100421"/>
    <lineage>
        <taxon>Viruses</taxon>
        <taxon>Duplodnaviria</taxon>
        <taxon>Heunggongvirae</taxon>
        <taxon>Uroviricota</taxon>
        <taxon>Caudoviricetes</taxon>
        <taxon>Peduoviridae</taxon>
        <taxon>Maltschvirus</taxon>
        <taxon>Maltschvirus maltsch</taxon>
    </lineage>
</organism>
<sequence>MSNMTTKRVRQTGTLVTIVSAVDLELDDCDGTYNWFTICEEHGTAIA</sequence>
<proteinExistence type="predicted"/>
<dbReference type="EMBL" id="LR796640">
    <property type="protein sequence ID" value="CAB4156583.1"/>
    <property type="molecule type" value="Genomic_DNA"/>
</dbReference>
<name>A0A6J5NCH8_9CAUD</name>
<accession>A0A6J5NCH8</accession>
<reference evidence="1" key="1">
    <citation type="submission" date="2020-04" db="EMBL/GenBank/DDBJ databases">
        <authorList>
            <person name="Chiriac C."/>
            <person name="Salcher M."/>
            <person name="Ghai R."/>
            <person name="Kavagutti S V."/>
        </authorList>
    </citation>
    <scope>NUCLEOTIDE SEQUENCE</scope>
</reference>
<feature type="non-terminal residue" evidence="1">
    <location>
        <position position="47"/>
    </location>
</feature>